<evidence type="ECO:0000313" key="3">
    <source>
        <dbReference type="Proteomes" id="UP000318199"/>
    </source>
</evidence>
<proteinExistence type="predicted"/>
<feature type="domain" description="Putative DNA-binding" evidence="1">
    <location>
        <begin position="6"/>
        <end position="99"/>
    </location>
</feature>
<name>A0A562ZS46_9BURK</name>
<dbReference type="AlphaFoldDB" id="A0A562ZS46"/>
<sequence>MSLAAQQQAMLAALWAPRPAQALLLLGDSALPLLTRERGLRAYRSNGRALAERALAAAHPVVAELLGQENFDALAHQLWLRHPPTSGDVGRWGAELPALIESLPDLAQEEPYLADVARLEWALHRAATAADAPVDAASFALLAAQAPERITLRLAPGMQCLASVHPVVSIVQAHLQGTPSLDEAGARLRADVAESALVWREGWAVRLRELAPGEAPFLAALQEQQPLAGALQAAPALRFDAWLAPAVQSGLVTGVTLINEERP</sequence>
<protein>
    <submittedName>
        <fullName evidence="2">DUF2063 domain-containing protein</fullName>
    </submittedName>
</protein>
<evidence type="ECO:0000313" key="2">
    <source>
        <dbReference type="EMBL" id="TWO71166.1"/>
    </source>
</evidence>
<comment type="caution">
    <text evidence="2">The sequence shown here is derived from an EMBL/GenBank/DDBJ whole genome shotgun (WGS) entry which is preliminary data.</text>
</comment>
<accession>A0A562ZS46</accession>
<keyword evidence="3" id="KW-1185">Reference proteome</keyword>
<organism evidence="2 3">
    <name type="scientific">Caenimonas sedimenti</name>
    <dbReference type="NCBI Taxonomy" id="2596921"/>
    <lineage>
        <taxon>Bacteria</taxon>
        <taxon>Pseudomonadati</taxon>
        <taxon>Pseudomonadota</taxon>
        <taxon>Betaproteobacteria</taxon>
        <taxon>Burkholderiales</taxon>
        <taxon>Comamonadaceae</taxon>
        <taxon>Caenimonas</taxon>
    </lineage>
</organism>
<reference evidence="2 3" key="1">
    <citation type="submission" date="2019-07" db="EMBL/GenBank/DDBJ databases">
        <title>Caenimonas sedimenti sp. nov., isolated from activated sludge.</title>
        <authorList>
            <person name="Xu J."/>
        </authorList>
    </citation>
    <scope>NUCLEOTIDE SEQUENCE [LARGE SCALE GENOMIC DNA]</scope>
    <source>
        <strain evidence="2 3">HX-9-20</strain>
    </source>
</reference>
<dbReference type="InterPro" id="IPR018640">
    <property type="entry name" value="DUF2063"/>
</dbReference>
<gene>
    <name evidence="2" type="ORF">FN976_12715</name>
</gene>
<evidence type="ECO:0000259" key="1">
    <source>
        <dbReference type="Pfam" id="PF09836"/>
    </source>
</evidence>
<dbReference type="OrthoDB" id="4146344at2"/>
<dbReference type="RefSeq" id="WP_145893396.1">
    <property type="nucleotide sequence ID" value="NZ_VOBQ01000009.1"/>
</dbReference>
<dbReference type="EMBL" id="VOBQ01000009">
    <property type="protein sequence ID" value="TWO71166.1"/>
    <property type="molecule type" value="Genomic_DNA"/>
</dbReference>
<dbReference type="Pfam" id="PF09836">
    <property type="entry name" value="DUF2063"/>
    <property type="match status" value="1"/>
</dbReference>
<dbReference type="Proteomes" id="UP000318199">
    <property type="component" value="Unassembled WGS sequence"/>
</dbReference>